<keyword evidence="5" id="KW-0068">Autocatalytic cleavage</keyword>
<evidence type="ECO:0000256" key="4">
    <source>
        <dbReference type="ARBA" id="ARBA00022737"/>
    </source>
</evidence>
<accession>A0A0M8ZYL0</accession>
<feature type="region of interest" description="Disordered" evidence="9">
    <location>
        <begin position="794"/>
        <end position="825"/>
    </location>
</feature>
<reference evidence="11 12" key="1">
    <citation type="submission" date="2015-07" db="EMBL/GenBank/DDBJ databases">
        <title>The genome of Melipona quadrifasciata.</title>
        <authorList>
            <person name="Pan H."/>
            <person name="Kapheim K."/>
        </authorList>
    </citation>
    <scope>NUCLEOTIDE SEQUENCE [LARGE SCALE GENOMIC DNA]</scope>
    <source>
        <strain evidence="11">0111107301</strain>
        <tissue evidence="11">Whole body</tissue>
    </source>
</reference>
<evidence type="ECO:0000256" key="8">
    <source>
        <dbReference type="SAM" id="Coils"/>
    </source>
</evidence>
<dbReference type="OrthoDB" id="10001928at2759"/>
<dbReference type="Gene3D" id="2.60.40.10">
    <property type="entry name" value="Immunoglobulins"/>
    <property type="match status" value="2"/>
</dbReference>
<dbReference type="InterPro" id="IPR015915">
    <property type="entry name" value="Kelch-typ_b-propeller"/>
</dbReference>
<organism evidence="11 12">
    <name type="scientific">Melipona quadrifasciata</name>
    <dbReference type="NCBI Taxonomy" id="166423"/>
    <lineage>
        <taxon>Eukaryota</taxon>
        <taxon>Metazoa</taxon>
        <taxon>Ecdysozoa</taxon>
        <taxon>Arthropoda</taxon>
        <taxon>Hexapoda</taxon>
        <taxon>Insecta</taxon>
        <taxon>Pterygota</taxon>
        <taxon>Neoptera</taxon>
        <taxon>Endopterygota</taxon>
        <taxon>Hymenoptera</taxon>
        <taxon>Apocrita</taxon>
        <taxon>Aculeata</taxon>
        <taxon>Apoidea</taxon>
        <taxon>Anthophila</taxon>
        <taxon>Apidae</taxon>
        <taxon>Melipona</taxon>
    </lineage>
</organism>
<feature type="region of interest" description="Disordered" evidence="9">
    <location>
        <begin position="852"/>
        <end position="883"/>
    </location>
</feature>
<comment type="subcellular location">
    <subcellularLocation>
        <location evidence="1">Nucleus</location>
    </subcellularLocation>
</comment>
<evidence type="ECO:0000313" key="11">
    <source>
        <dbReference type="EMBL" id="KOX73745.1"/>
    </source>
</evidence>
<keyword evidence="4" id="KW-0677">Repeat</keyword>
<dbReference type="SUPFAM" id="SSF49265">
    <property type="entry name" value="Fibronectin type III"/>
    <property type="match status" value="1"/>
</dbReference>
<dbReference type="InterPro" id="IPR036116">
    <property type="entry name" value="FN3_sf"/>
</dbReference>
<evidence type="ECO:0000313" key="12">
    <source>
        <dbReference type="Proteomes" id="UP000053105"/>
    </source>
</evidence>
<dbReference type="FunFam" id="2.120.10.80:FF:000008">
    <property type="entry name" value="host cell factor 1 isoform X1"/>
    <property type="match status" value="1"/>
</dbReference>
<keyword evidence="8" id="KW-0175">Coiled coil</keyword>
<feature type="compositionally biased region" description="Polar residues" evidence="9">
    <location>
        <begin position="380"/>
        <end position="406"/>
    </location>
</feature>
<name>A0A0M8ZYL0_9HYME</name>
<dbReference type="Proteomes" id="UP000053105">
    <property type="component" value="Unassembled WGS sequence"/>
</dbReference>
<dbReference type="InterPro" id="IPR003961">
    <property type="entry name" value="FN3_dom"/>
</dbReference>
<feature type="region of interest" description="Disordered" evidence="9">
    <location>
        <begin position="1401"/>
        <end position="1459"/>
    </location>
</feature>
<feature type="compositionally biased region" description="Basic and acidic residues" evidence="9">
    <location>
        <begin position="855"/>
        <end position="872"/>
    </location>
</feature>
<protein>
    <submittedName>
        <fullName evidence="11">Host cell factor 1</fullName>
    </submittedName>
</protein>
<evidence type="ECO:0000256" key="7">
    <source>
        <dbReference type="ARBA" id="ARBA00023306"/>
    </source>
</evidence>
<dbReference type="PANTHER" id="PTHR46003:SF1">
    <property type="entry name" value="HOST CELL FACTOR"/>
    <property type="match status" value="1"/>
</dbReference>
<keyword evidence="2" id="KW-0880">Kelch repeat</keyword>
<evidence type="ECO:0000256" key="6">
    <source>
        <dbReference type="ARBA" id="ARBA00023242"/>
    </source>
</evidence>
<keyword evidence="7" id="KW-0131">Cell cycle</keyword>
<evidence type="ECO:0000256" key="3">
    <source>
        <dbReference type="ARBA" id="ARBA00022553"/>
    </source>
</evidence>
<sequence length="1459" mass="158690">MAAPMLKWKRITNPSGPQPRPRHGHRAVALKDLMVVFGGGNEGIVDELHVYNTTTNQWFVPSTKGDIPPGCAAYGFVVDGSRILVFGGMVEYGKYSDELYELQAVRWEWKKLRPRPPENEPPPCPRLGHSFTLIGNRVFLFGGLANDSEDHKNNIPRYLNDLYTLELLPNGGTVWDVPQTHGHAPPPRESHTGVSYTDSKTGKTCLVIYGGMSGCRLGDLWYLDVDSMTWHKPVVHGPIPLPRSLHTATLIGHRMYVFGGWVPLVVDDVKVATHEKEWKCTNTLACLNIETWTWEQLTVDTLEENVPRARAGHCAIGMHNKLYVWSGRDGYRKAWNNQVCCKDLWYLEVGKPSAPSKLNLVRASLQALEIQPSMPPQTPVRVQSTVQSPVQKPVPSQSVTKPSSPLTPRVAGNLIRIRSPLVTTTPTATTATEQTPTANTTVAGQTPAAMSGIAALAAAAAATPKISMNNVPILPQTTANTIRMKNVQPGQQIRFAAPGATVLRTASPQQSKQIILQKPGQNISGQPQIVHLLKTAQAMVATVPKVSLIPGKTVQATGAKPLNQGAKILRLVNPNTVQGSKILTTMKTSNIVAMSKGQNISGKQTIMITKPGGNGGLVGRNQIIVVTTGSNLRTIQAVTTSQAGSGQTANITTPVNVLPLSATNHVTNQQGVKMIVVSSGAMGGGTTGKPITITVPGQGGVPKTVTIATKGSPQAIFNPGKSQIVTMPQIQKTPETVTVSGKPVTLQMSGGIGAKTVTLMPTKPSVDAQPDENEIPIEVSNNSEAVNETDMQDMNEASAEEAQVKPEISSMQDPIEASSEEASMPDAMELPENDESEQIENNDIKLMAVDTYSSEPEKPSVPEHLSPEDKKLNGTRAENGDDSTALTTLATAALGSAEQPMKIKPEQTEKEKKEDEWYDVGVTQESRFTVQHYYLPSDEPLDITQPLTMDVFEGRTKVPLEQGTIYKLRIAAVNSCGQSDWSEVSAFRTYVPGFPGAPSAIKISKTADGAHISWEPPPNRNDGPILEYSAYIAMANTASNNNGEPKTTSSNSNLTFTKFYCGTNNSCSVSNSSLSAAYVDTTRTPAIIFRIAARNVKGYGPATQVRWLQQASVSSSDPTNFMENNPQVKRRGVNIRLQASSPQKKKQLESELYEREIEGKDIVGEGLRVLDFTVKSYRNSALSNEDTECNSDEHFSQKVQLQGISMLLPRVLGHAVCVSRDSRKSALAEERDQCVTLRGTLQQRYKHAEDEVNSLHVRLEQQAELKKKNDELEDSINVCKSELESLNKLDATKTATLETLRLEKNTINTQLDVKRDENKRLQEEIEQLKDKIKLTCNLNPQKKTISLLPAREVINKIQLGTVPESAVIISLAGQRGLKYHGIPILPKDPPGAVRLSPRFSVTNLKAQTSPKNQKNNDSNGELEDNPELENSKAGNIETTDGNMVESGRDQHTNGGTIGN</sequence>
<dbReference type="STRING" id="166423.A0A0M8ZYL0"/>
<dbReference type="CDD" id="cd00063">
    <property type="entry name" value="FN3"/>
    <property type="match status" value="1"/>
</dbReference>
<dbReference type="FunFam" id="2.120.10.80:FF:000015">
    <property type="entry name" value="host cell factor 1 isoform X1"/>
    <property type="match status" value="1"/>
</dbReference>
<evidence type="ECO:0000259" key="10">
    <source>
        <dbReference type="PROSITE" id="PS50853"/>
    </source>
</evidence>
<feature type="compositionally biased region" description="Polar residues" evidence="9">
    <location>
        <begin position="1432"/>
        <end position="1441"/>
    </location>
</feature>
<keyword evidence="3" id="KW-0597">Phosphoprotein</keyword>
<evidence type="ECO:0000256" key="5">
    <source>
        <dbReference type="ARBA" id="ARBA00022813"/>
    </source>
</evidence>
<dbReference type="Pfam" id="PF13854">
    <property type="entry name" value="Kelch_HCF"/>
    <property type="match status" value="1"/>
</dbReference>
<feature type="coiled-coil region" evidence="8">
    <location>
        <begin position="1245"/>
        <end position="1338"/>
    </location>
</feature>
<feature type="domain" description="Fibronectin type-III" evidence="10">
    <location>
        <begin position="994"/>
        <end position="1094"/>
    </location>
</feature>
<dbReference type="InterPro" id="IPR043536">
    <property type="entry name" value="HCF1/2"/>
</dbReference>
<dbReference type="PANTHER" id="PTHR46003">
    <property type="entry name" value="HOST CELL FACTOR"/>
    <property type="match status" value="1"/>
</dbReference>
<dbReference type="PROSITE" id="PS50853">
    <property type="entry name" value="FN3"/>
    <property type="match status" value="1"/>
</dbReference>
<evidence type="ECO:0000256" key="1">
    <source>
        <dbReference type="ARBA" id="ARBA00004123"/>
    </source>
</evidence>
<dbReference type="GO" id="GO:0035097">
    <property type="term" value="C:histone methyltransferase complex"/>
    <property type="evidence" value="ECO:0007669"/>
    <property type="project" value="TreeGrafter"/>
</dbReference>
<dbReference type="EMBL" id="KQ435794">
    <property type="protein sequence ID" value="KOX73745.1"/>
    <property type="molecule type" value="Genomic_DNA"/>
</dbReference>
<gene>
    <name evidence="11" type="ORF">WN51_13823</name>
</gene>
<proteinExistence type="predicted"/>
<dbReference type="SUPFAM" id="SSF117281">
    <property type="entry name" value="Kelch motif"/>
    <property type="match status" value="1"/>
</dbReference>
<feature type="compositionally biased region" description="Polar residues" evidence="9">
    <location>
        <begin position="1401"/>
        <end position="1419"/>
    </location>
</feature>
<dbReference type="SMART" id="SM00060">
    <property type="entry name" value="FN3"/>
    <property type="match status" value="2"/>
</dbReference>
<feature type="region of interest" description="Disordered" evidence="9">
    <location>
        <begin position="374"/>
        <end position="408"/>
    </location>
</feature>
<dbReference type="InterPro" id="IPR059124">
    <property type="entry name" value="Kelch_HCF"/>
</dbReference>
<keyword evidence="6" id="KW-0539">Nucleus</keyword>
<evidence type="ECO:0000256" key="9">
    <source>
        <dbReference type="SAM" id="MobiDB-lite"/>
    </source>
</evidence>
<evidence type="ECO:0000256" key="2">
    <source>
        <dbReference type="ARBA" id="ARBA00022441"/>
    </source>
</evidence>
<dbReference type="InterPro" id="IPR013783">
    <property type="entry name" value="Ig-like_fold"/>
</dbReference>
<dbReference type="GO" id="GO:0003713">
    <property type="term" value="F:transcription coactivator activity"/>
    <property type="evidence" value="ECO:0007669"/>
    <property type="project" value="TreeGrafter"/>
</dbReference>
<dbReference type="Gene3D" id="2.120.10.80">
    <property type="entry name" value="Kelch-type beta propeller"/>
    <property type="match status" value="2"/>
</dbReference>
<dbReference type="GO" id="GO:0006338">
    <property type="term" value="P:chromatin remodeling"/>
    <property type="evidence" value="ECO:0007669"/>
    <property type="project" value="TreeGrafter"/>
</dbReference>
<keyword evidence="12" id="KW-1185">Reference proteome</keyword>